<evidence type="ECO:0000256" key="4">
    <source>
        <dbReference type="SAM" id="Phobius"/>
    </source>
</evidence>
<keyword evidence="4" id="KW-1133">Transmembrane helix</keyword>
<dbReference type="PANTHER" id="PTHR43280:SF2">
    <property type="entry name" value="HTH-TYPE TRANSCRIPTIONAL REGULATOR EXSA"/>
    <property type="match status" value="1"/>
</dbReference>
<evidence type="ECO:0000259" key="5">
    <source>
        <dbReference type="PROSITE" id="PS01124"/>
    </source>
</evidence>
<evidence type="ECO:0000256" key="1">
    <source>
        <dbReference type="ARBA" id="ARBA00023015"/>
    </source>
</evidence>
<protein>
    <submittedName>
        <fullName evidence="6">Helix-turn-helix domain-containing protein</fullName>
    </submittedName>
</protein>
<comment type="caution">
    <text evidence="6">The sequence shown here is derived from an EMBL/GenBank/DDBJ whole genome shotgun (WGS) entry which is preliminary data.</text>
</comment>
<feature type="domain" description="HTH araC/xylS-type" evidence="5">
    <location>
        <begin position="13"/>
        <end position="112"/>
    </location>
</feature>
<dbReference type="PROSITE" id="PS00041">
    <property type="entry name" value="HTH_ARAC_FAMILY_1"/>
    <property type="match status" value="1"/>
</dbReference>
<dbReference type="InterPro" id="IPR009057">
    <property type="entry name" value="Homeodomain-like_sf"/>
</dbReference>
<gene>
    <name evidence="6" type="ORF">JIV24_00370</name>
</gene>
<dbReference type="Pfam" id="PF12833">
    <property type="entry name" value="HTH_18"/>
    <property type="match status" value="1"/>
</dbReference>
<reference evidence="6 7" key="1">
    <citation type="submission" date="2021-01" db="EMBL/GenBank/DDBJ databases">
        <title>Carboxyliciviraga sp.nov., isolated from coastal sediments.</title>
        <authorList>
            <person name="Lu D."/>
            <person name="Zhang T."/>
        </authorList>
    </citation>
    <scope>NUCLEOTIDE SEQUENCE [LARGE SCALE GENOMIC DNA]</scope>
    <source>
        <strain evidence="6 7">N1Y132</strain>
    </source>
</reference>
<dbReference type="SUPFAM" id="SSF81901">
    <property type="entry name" value="HCP-like"/>
    <property type="match status" value="1"/>
</dbReference>
<keyword evidence="1" id="KW-0805">Transcription regulation</keyword>
<dbReference type="EMBL" id="JAENRR010000001">
    <property type="protein sequence ID" value="MBK3515772.1"/>
    <property type="molecule type" value="Genomic_DNA"/>
</dbReference>
<dbReference type="InterPro" id="IPR018062">
    <property type="entry name" value="HTH_AraC-typ_CS"/>
</dbReference>
<evidence type="ECO:0000256" key="2">
    <source>
        <dbReference type="ARBA" id="ARBA00023125"/>
    </source>
</evidence>
<dbReference type="Proteomes" id="UP000605676">
    <property type="component" value="Unassembled WGS sequence"/>
</dbReference>
<keyword evidence="3" id="KW-0804">Transcription</keyword>
<accession>A0ABS1HDS4</accession>
<dbReference type="RefSeq" id="WP_200463003.1">
    <property type="nucleotide sequence ID" value="NZ_JAENRR010000001.1"/>
</dbReference>
<dbReference type="PANTHER" id="PTHR43280">
    <property type="entry name" value="ARAC-FAMILY TRANSCRIPTIONAL REGULATOR"/>
    <property type="match status" value="1"/>
</dbReference>
<keyword evidence="4" id="KW-0812">Transmembrane</keyword>
<dbReference type="InterPro" id="IPR020449">
    <property type="entry name" value="Tscrpt_reg_AraC-type_HTH"/>
</dbReference>
<dbReference type="Gene3D" id="1.10.10.60">
    <property type="entry name" value="Homeodomain-like"/>
    <property type="match status" value="1"/>
</dbReference>
<organism evidence="6 7">
    <name type="scientific">Carboxylicivirga marina</name>
    <dbReference type="NCBI Taxonomy" id="2800988"/>
    <lineage>
        <taxon>Bacteria</taxon>
        <taxon>Pseudomonadati</taxon>
        <taxon>Bacteroidota</taxon>
        <taxon>Bacteroidia</taxon>
        <taxon>Marinilabiliales</taxon>
        <taxon>Marinilabiliaceae</taxon>
        <taxon>Carboxylicivirga</taxon>
    </lineage>
</organism>
<keyword evidence="2" id="KW-0238">DNA-binding</keyword>
<dbReference type="PROSITE" id="PS01124">
    <property type="entry name" value="HTH_ARAC_FAMILY_2"/>
    <property type="match status" value="1"/>
</dbReference>
<evidence type="ECO:0000313" key="7">
    <source>
        <dbReference type="Proteomes" id="UP000605676"/>
    </source>
</evidence>
<proteinExistence type="predicted"/>
<dbReference type="InterPro" id="IPR019734">
    <property type="entry name" value="TPR_rpt"/>
</dbReference>
<evidence type="ECO:0000313" key="6">
    <source>
        <dbReference type="EMBL" id="MBK3515772.1"/>
    </source>
</evidence>
<evidence type="ECO:0000256" key="3">
    <source>
        <dbReference type="ARBA" id="ARBA00023163"/>
    </source>
</evidence>
<dbReference type="InterPro" id="IPR011990">
    <property type="entry name" value="TPR-like_helical_dom_sf"/>
</dbReference>
<name>A0ABS1HDS4_9BACT</name>
<sequence>MEANQSMDEQFLSKVHHTIEENIDNENFSVESLAKEVGLSRSMLHRKLIKISGKSASDTITHIRISKARELLEQNSTTVSETAYQVGFRNPSYFNRVFKRHYNMSPGDMKKMAMDNHIYSSTGLPYYSTDKKTTTRKKKRFTFISLIAICAIIVLYIVANPFASKTSVAVLPLENLTGNSNNDYIVSGINDALIGELGKIKSLRVISRKSTQRYKESNMLLKDIAKELNVKNIIEGSILSAGDSIHLIIKTIRAIPRERQLMSKNYHDHLSNVLNIQNKVAKDIAHIVKARISKKEMQQLLREQQVNPEVYKAYLRGMFTIHQGNQEWFNKGIGHMHEAIKIDPGEPFAYAGLALGYATMGHGQFESESSFLSAEAAAKKAIKLDPTIAESYTALYMLYLYKDWNWPLAKESFETALTVNPNNADAHAHFAWYHYLFQNTKQSLYHAKQATLIDPIYPDYHAWLAALYFNNKQYKKAEHHAYKALAINENTNYAHATLGWLYIESKQFIQAIEVVERFPKTSEWDVHRIYCYTQCNENKKALEIWNYYEEKVQKQDYHAFYIGMMAACLGYNDKAFMYFNEAIDNKTYPIAYINVYPFSRNIRNDSRYAQLFERMNLPKPEN</sequence>
<dbReference type="SMART" id="SM00028">
    <property type="entry name" value="TPR"/>
    <property type="match status" value="3"/>
</dbReference>
<feature type="transmembrane region" description="Helical" evidence="4">
    <location>
        <begin position="141"/>
        <end position="159"/>
    </location>
</feature>
<dbReference type="SMART" id="SM00342">
    <property type="entry name" value="HTH_ARAC"/>
    <property type="match status" value="1"/>
</dbReference>
<dbReference type="SUPFAM" id="SSF46689">
    <property type="entry name" value="Homeodomain-like"/>
    <property type="match status" value="1"/>
</dbReference>
<dbReference type="PRINTS" id="PR00032">
    <property type="entry name" value="HTHARAC"/>
</dbReference>
<keyword evidence="4" id="KW-0472">Membrane</keyword>
<keyword evidence="7" id="KW-1185">Reference proteome</keyword>
<dbReference type="Gene3D" id="1.25.40.10">
    <property type="entry name" value="Tetratricopeptide repeat domain"/>
    <property type="match status" value="1"/>
</dbReference>
<dbReference type="InterPro" id="IPR018060">
    <property type="entry name" value="HTH_AraC"/>
</dbReference>